<protein>
    <recommendedName>
        <fullName evidence="5">Bis(5'-nucleosyl)-tetraphosphatase, symmetrical</fullName>
        <ecNumber evidence="5">3.6.1.41</ecNumber>
    </recommendedName>
    <alternativeName>
        <fullName evidence="5">Ap4A hydrolase</fullName>
    </alternativeName>
    <alternativeName>
        <fullName evidence="5">Diadenosine 5',5'''-P1,P4-tetraphosphate pyrophosphohydrolase</fullName>
    </alternativeName>
    <alternativeName>
        <fullName evidence="5">Diadenosine tetraphosphatase</fullName>
    </alternativeName>
</protein>
<sequence length="281" mass="31209">MATYVVGDIQGCLQPLRCVLEAVSFKAGRDTLWCVGDLVNRGPKSLKTLRFLYRMRDQLVAVLGNHDLHLLAVAAGVRKPGSSDTLDAILDAPDKDELLDWLASLPLVHREKDYTLVHAGIPPQWSVKQSLAFSREVESALQGRDKLAFLTDMYGNQPDCWSDDLAGTARLRVITNYFTRMRYCSADGTLDFKSKGPPLEKSDRSPSAMIPWFHHTGRKAAKDRILFGHWASLEGVTDNPRAIALDTGCVWGGALSLYDLDSGQWTRCRCEDGKCQEAHTS</sequence>
<evidence type="ECO:0000256" key="1">
    <source>
        <dbReference type="ARBA" id="ARBA00003413"/>
    </source>
</evidence>
<comment type="caution">
    <text evidence="7">The sequence shown here is derived from an EMBL/GenBank/DDBJ whole genome shotgun (WGS) entry which is preliminary data.</text>
</comment>
<comment type="similarity">
    <text evidence="2 5">Belongs to the Ap4A hydrolase family.</text>
</comment>
<reference evidence="7" key="1">
    <citation type="submission" date="2019-02" db="EMBL/GenBank/DDBJ databases">
        <authorList>
            <person name="Li S.-H."/>
        </authorList>
    </citation>
    <scope>NUCLEOTIDE SEQUENCE</scope>
    <source>
        <strain evidence="7">IMCC11814</strain>
    </source>
</reference>
<dbReference type="NCBIfam" id="TIGR00668">
    <property type="entry name" value="apaH"/>
    <property type="match status" value="1"/>
</dbReference>
<dbReference type="InterPro" id="IPR004843">
    <property type="entry name" value="Calcineurin-like_PHP"/>
</dbReference>
<dbReference type="InterPro" id="IPR004617">
    <property type="entry name" value="ApaH"/>
</dbReference>
<keyword evidence="3 5" id="KW-0378">Hydrolase</keyword>
<dbReference type="CDD" id="cd07422">
    <property type="entry name" value="MPP_ApaH"/>
    <property type="match status" value="1"/>
</dbReference>
<evidence type="ECO:0000256" key="4">
    <source>
        <dbReference type="ARBA" id="ARBA00049417"/>
    </source>
</evidence>
<evidence type="ECO:0000256" key="5">
    <source>
        <dbReference type="HAMAP-Rule" id="MF_00199"/>
    </source>
</evidence>
<keyword evidence="8" id="KW-1185">Reference proteome</keyword>
<proteinExistence type="inferred from homology"/>
<feature type="domain" description="Calcineurin-like phosphoesterase" evidence="6">
    <location>
        <begin position="3"/>
        <end position="152"/>
    </location>
</feature>
<dbReference type="Gene3D" id="3.60.21.10">
    <property type="match status" value="1"/>
</dbReference>
<evidence type="ECO:0000256" key="3">
    <source>
        <dbReference type="ARBA" id="ARBA00022801"/>
    </source>
</evidence>
<dbReference type="EMBL" id="SHNO01000003">
    <property type="protein sequence ID" value="MCX2979208.1"/>
    <property type="molecule type" value="Genomic_DNA"/>
</dbReference>
<evidence type="ECO:0000259" key="6">
    <source>
        <dbReference type="Pfam" id="PF00149"/>
    </source>
</evidence>
<dbReference type="PANTHER" id="PTHR40942:SF4">
    <property type="entry name" value="CYTOCHROME C5"/>
    <property type="match status" value="1"/>
</dbReference>
<dbReference type="PANTHER" id="PTHR40942">
    <property type="match status" value="1"/>
</dbReference>
<dbReference type="SUPFAM" id="SSF56300">
    <property type="entry name" value="Metallo-dependent phosphatases"/>
    <property type="match status" value="1"/>
</dbReference>
<comment type="function">
    <text evidence="1 5">Hydrolyzes diadenosine 5',5'''-P1,P4-tetraphosphate to yield ADP.</text>
</comment>
<organism evidence="7 8">
    <name type="scientific">Candidatus Marimicrobium litorale</name>
    <dbReference type="NCBI Taxonomy" id="2518991"/>
    <lineage>
        <taxon>Bacteria</taxon>
        <taxon>Pseudomonadati</taxon>
        <taxon>Pseudomonadota</taxon>
        <taxon>Gammaproteobacteria</taxon>
        <taxon>Cellvibrionales</taxon>
        <taxon>Halieaceae</taxon>
        <taxon>Marimicrobium</taxon>
    </lineage>
</organism>
<dbReference type="HAMAP" id="MF_00199">
    <property type="entry name" value="ApaH"/>
    <property type="match status" value="1"/>
</dbReference>
<evidence type="ECO:0000313" key="8">
    <source>
        <dbReference type="Proteomes" id="UP001143304"/>
    </source>
</evidence>
<dbReference type="InterPro" id="IPR029052">
    <property type="entry name" value="Metallo-depent_PP-like"/>
</dbReference>
<evidence type="ECO:0000313" key="7">
    <source>
        <dbReference type="EMBL" id="MCX2979208.1"/>
    </source>
</evidence>
<name>A0ABT3TA85_9GAMM</name>
<dbReference type="PIRSF" id="PIRSF000903">
    <property type="entry name" value="B5n-ttraPtase_sm"/>
    <property type="match status" value="1"/>
</dbReference>
<dbReference type="Pfam" id="PF00149">
    <property type="entry name" value="Metallophos"/>
    <property type="match status" value="1"/>
</dbReference>
<dbReference type="EC" id="3.6.1.41" evidence="5"/>
<dbReference type="GO" id="GO:0008803">
    <property type="term" value="F:bis(5'-nucleosyl)-tetraphosphatase (symmetrical) activity"/>
    <property type="evidence" value="ECO:0007669"/>
    <property type="project" value="UniProtKB-EC"/>
</dbReference>
<accession>A0ABT3TA85</accession>
<dbReference type="NCBIfam" id="NF001204">
    <property type="entry name" value="PRK00166.1"/>
    <property type="match status" value="1"/>
</dbReference>
<gene>
    <name evidence="5" type="primary">apaH</name>
    <name evidence="7" type="ORF">EYC82_17855</name>
</gene>
<evidence type="ECO:0000256" key="2">
    <source>
        <dbReference type="ARBA" id="ARBA00005419"/>
    </source>
</evidence>
<dbReference type="Proteomes" id="UP001143304">
    <property type="component" value="Unassembled WGS sequence"/>
</dbReference>
<dbReference type="RefSeq" id="WP_279250998.1">
    <property type="nucleotide sequence ID" value="NZ_SHNO01000003.1"/>
</dbReference>
<comment type="catalytic activity">
    <reaction evidence="4 5">
        <text>P(1),P(4)-bis(5'-adenosyl) tetraphosphate + H2O = 2 ADP + 2 H(+)</text>
        <dbReference type="Rhea" id="RHEA:24252"/>
        <dbReference type="ChEBI" id="CHEBI:15377"/>
        <dbReference type="ChEBI" id="CHEBI:15378"/>
        <dbReference type="ChEBI" id="CHEBI:58141"/>
        <dbReference type="ChEBI" id="CHEBI:456216"/>
        <dbReference type="EC" id="3.6.1.41"/>
    </reaction>
</comment>